<comment type="caution">
    <text evidence="5">The sequence shown here is derived from an EMBL/GenBank/DDBJ whole genome shotgun (WGS) entry which is preliminary data.</text>
</comment>
<evidence type="ECO:0000256" key="2">
    <source>
        <dbReference type="SAM" id="MobiDB-lite"/>
    </source>
</evidence>
<keyword evidence="1 3" id="KW-0732">Signal</keyword>
<proteinExistence type="predicted"/>
<dbReference type="Gene3D" id="2.70.70.10">
    <property type="entry name" value="Glucose Permease (Domain IIA)"/>
    <property type="match status" value="1"/>
</dbReference>
<evidence type="ECO:0000259" key="4">
    <source>
        <dbReference type="Pfam" id="PF01551"/>
    </source>
</evidence>
<dbReference type="InterPro" id="IPR050570">
    <property type="entry name" value="Cell_wall_metabolism_enzyme"/>
</dbReference>
<dbReference type="GO" id="GO:0004222">
    <property type="term" value="F:metalloendopeptidase activity"/>
    <property type="evidence" value="ECO:0007669"/>
    <property type="project" value="TreeGrafter"/>
</dbReference>
<dbReference type="Pfam" id="PF01551">
    <property type="entry name" value="Peptidase_M23"/>
    <property type="match status" value="1"/>
</dbReference>
<feature type="compositionally biased region" description="Polar residues" evidence="2">
    <location>
        <begin position="73"/>
        <end position="84"/>
    </location>
</feature>
<dbReference type="AlphaFoldDB" id="A0AAP2RL87"/>
<dbReference type="InterPro" id="IPR011055">
    <property type="entry name" value="Dup_hybrid_motif"/>
</dbReference>
<organism evidence="5 6">
    <name type="scientific">Lientehia hominis</name>
    <dbReference type="NCBI Taxonomy" id="2897778"/>
    <lineage>
        <taxon>Bacteria</taxon>
        <taxon>Bacillati</taxon>
        <taxon>Bacillota</taxon>
        <taxon>Clostridia</taxon>
        <taxon>Lachnospirales</taxon>
        <taxon>Lachnospiraceae</taxon>
        <taxon>Lientehia</taxon>
    </lineage>
</organism>
<feature type="compositionally biased region" description="Basic and acidic residues" evidence="2">
    <location>
        <begin position="58"/>
        <end position="72"/>
    </location>
</feature>
<feature type="domain" description="M23ase beta-sheet core" evidence="4">
    <location>
        <begin position="158"/>
        <end position="252"/>
    </location>
</feature>
<dbReference type="InterPro" id="IPR016047">
    <property type="entry name" value="M23ase_b-sheet_dom"/>
</dbReference>
<dbReference type="PANTHER" id="PTHR21666:SF289">
    <property type="entry name" value="L-ALA--D-GLU ENDOPEPTIDASE"/>
    <property type="match status" value="1"/>
</dbReference>
<feature type="chain" id="PRO_5042852472" evidence="3">
    <location>
        <begin position="23"/>
        <end position="261"/>
    </location>
</feature>
<keyword evidence="6" id="KW-1185">Reference proteome</keyword>
<dbReference type="CDD" id="cd12797">
    <property type="entry name" value="M23_peptidase"/>
    <property type="match status" value="1"/>
</dbReference>
<dbReference type="EMBL" id="JAJNOR010000006">
    <property type="protein sequence ID" value="MCD2493095.1"/>
    <property type="molecule type" value="Genomic_DNA"/>
</dbReference>
<feature type="compositionally biased region" description="Acidic residues" evidence="2">
    <location>
        <begin position="45"/>
        <end position="57"/>
    </location>
</feature>
<gene>
    <name evidence="5" type="ORF">LQE92_10745</name>
</gene>
<name>A0AAP2RL87_9FIRM</name>
<accession>A0AAP2RL87</accession>
<feature type="compositionally biased region" description="Acidic residues" evidence="2">
    <location>
        <begin position="92"/>
        <end position="102"/>
    </location>
</feature>
<dbReference type="Proteomes" id="UP001299265">
    <property type="component" value="Unassembled WGS sequence"/>
</dbReference>
<feature type="region of interest" description="Disordered" evidence="2">
    <location>
        <begin position="37"/>
        <end position="115"/>
    </location>
</feature>
<evidence type="ECO:0000256" key="3">
    <source>
        <dbReference type="SAM" id="SignalP"/>
    </source>
</evidence>
<evidence type="ECO:0000313" key="5">
    <source>
        <dbReference type="EMBL" id="MCD2493095.1"/>
    </source>
</evidence>
<evidence type="ECO:0000313" key="6">
    <source>
        <dbReference type="Proteomes" id="UP001299265"/>
    </source>
</evidence>
<dbReference type="SUPFAM" id="SSF51261">
    <property type="entry name" value="Duplicated hybrid motif"/>
    <property type="match status" value="1"/>
</dbReference>
<sequence length="261" mass="28363">MKKKQGLLVMLLGCLVTVTAIAGVLVWRGTDKKEDENNQYMELNDSSEELLWNDEETTGTKEETSEDVKETTKTAANTPESTEATEAVREETGEEDSPEQDQMELPSEAPAAAGEVHSVSFGEADKLIWPVEGNVILDYSMDKTIYFPTLDEYKCNPAVLIQGAAGTQVKAAANAIVKAVGTNEELGNYVTLDLGNAYELTCGQLTELAVNPGDYVEAGAVIGNLAEPTKYYVVEGPNLYFQMTKDGAPIDPLDFVEYAQE</sequence>
<dbReference type="PANTHER" id="PTHR21666">
    <property type="entry name" value="PEPTIDASE-RELATED"/>
    <property type="match status" value="1"/>
</dbReference>
<feature type="signal peptide" evidence="3">
    <location>
        <begin position="1"/>
        <end position="22"/>
    </location>
</feature>
<evidence type="ECO:0000256" key="1">
    <source>
        <dbReference type="ARBA" id="ARBA00022729"/>
    </source>
</evidence>
<protein>
    <submittedName>
        <fullName evidence="5">M23 family metallopeptidase</fullName>
    </submittedName>
</protein>
<dbReference type="RefSeq" id="WP_231062962.1">
    <property type="nucleotide sequence ID" value="NZ_JAJNOR010000006.1"/>
</dbReference>
<reference evidence="5 6" key="1">
    <citation type="submission" date="2021-11" db="EMBL/GenBank/DDBJ databases">
        <title>Lacrimispora sp. nov. NSJ-141 isolated from human feces.</title>
        <authorList>
            <person name="Abdugheni R."/>
        </authorList>
    </citation>
    <scope>NUCLEOTIDE SEQUENCE [LARGE SCALE GENOMIC DNA]</scope>
    <source>
        <strain evidence="5 6">NSJ-141</strain>
    </source>
</reference>